<feature type="compositionally biased region" description="Basic residues" evidence="1">
    <location>
        <begin position="67"/>
        <end position="80"/>
    </location>
</feature>
<feature type="compositionally biased region" description="Basic and acidic residues" evidence="1">
    <location>
        <begin position="86"/>
        <end position="96"/>
    </location>
</feature>
<protein>
    <submittedName>
        <fullName evidence="2">Uncharacterized protein</fullName>
    </submittedName>
</protein>
<reference evidence="2" key="1">
    <citation type="journal article" date="2022" name="Int. J. Mol. Sci.">
        <title>Draft Genome of Tanacetum Coccineum: Genomic Comparison of Closely Related Tanacetum-Family Plants.</title>
        <authorList>
            <person name="Yamashiro T."/>
            <person name="Shiraishi A."/>
            <person name="Nakayama K."/>
            <person name="Satake H."/>
        </authorList>
    </citation>
    <scope>NUCLEOTIDE SEQUENCE</scope>
</reference>
<comment type="caution">
    <text evidence="2">The sequence shown here is derived from an EMBL/GenBank/DDBJ whole genome shotgun (WGS) entry which is preliminary data.</text>
</comment>
<dbReference type="EMBL" id="BQNB010015097">
    <property type="protein sequence ID" value="GJT35984.1"/>
    <property type="molecule type" value="Genomic_DNA"/>
</dbReference>
<name>A0ABQ5DFZ5_9ASTR</name>
<feature type="region of interest" description="Disordered" evidence="1">
    <location>
        <begin position="150"/>
        <end position="274"/>
    </location>
</feature>
<gene>
    <name evidence="2" type="ORF">Tco_0926403</name>
</gene>
<dbReference type="Proteomes" id="UP001151760">
    <property type="component" value="Unassembled WGS sequence"/>
</dbReference>
<feature type="compositionally biased region" description="Basic and acidic residues" evidence="1">
    <location>
        <begin position="257"/>
        <end position="267"/>
    </location>
</feature>
<organism evidence="2 3">
    <name type="scientific">Tanacetum coccineum</name>
    <dbReference type="NCBI Taxonomy" id="301880"/>
    <lineage>
        <taxon>Eukaryota</taxon>
        <taxon>Viridiplantae</taxon>
        <taxon>Streptophyta</taxon>
        <taxon>Embryophyta</taxon>
        <taxon>Tracheophyta</taxon>
        <taxon>Spermatophyta</taxon>
        <taxon>Magnoliopsida</taxon>
        <taxon>eudicotyledons</taxon>
        <taxon>Gunneridae</taxon>
        <taxon>Pentapetalae</taxon>
        <taxon>asterids</taxon>
        <taxon>campanulids</taxon>
        <taxon>Asterales</taxon>
        <taxon>Asteraceae</taxon>
        <taxon>Asteroideae</taxon>
        <taxon>Anthemideae</taxon>
        <taxon>Anthemidinae</taxon>
        <taxon>Tanacetum</taxon>
    </lineage>
</organism>
<evidence type="ECO:0000313" key="3">
    <source>
        <dbReference type="Proteomes" id="UP001151760"/>
    </source>
</evidence>
<proteinExistence type="predicted"/>
<feature type="compositionally biased region" description="Acidic residues" evidence="1">
    <location>
        <begin position="168"/>
        <end position="178"/>
    </location>
</feature>
<feature type="compositionally biased region" description="Acidic residues" evidence="1">
    <location>
        <begin position="218"/>
        <end position="227"/>
    </location>
</feature>
<reference evidence="2" key="2">
    <citation type="submission" date="2022-01" db="EMBL/GenBank/DDBJ databases">
        <authorList>
            <person name="Yamashiro T."/>
            <person name="Shiraishi A."/>
            <person name="Satake H."/>
            <person name="Nakayama K."/>
        </authorList>
    </citation>
    <scope>NUCLEOTIDE SEQUENCE</scope>
</reference>
<feature type="region of interest" description="Disordered" evidence="1">
    <location>
        <begin position="67"/>
        <end position="107"/>
    </location>
</feature>
<evidence type="ECO:0000256" key="1">
    <source>
        <dbReference type="SAM" id="MobiDB-lite"/>
    </source>
</evidence>
<evidence type="ECO:0000313" key="2">
    <source>
        <dbReference type="EMBL" id="GJT35984.1"/>
    </source>
</evidence>
<feature type="compositionally biased region" description="Basic and acidic residues" evidence="1">
    <location>
        <begin position="228"/>
        <end position="246"/>
    </location>
</feature>
<sequence length="416" mass="45963">MRNIIFMHTVQRDSILGTLRFVSKSDEYQVYGALLPKRMTNQQIRDSPAYKTYLEFATGAATPKKAKKFMKPASPTKKKALVADEEPTKKPAEKPVKKPAAKIQSTGIQIRDTSSVSVLKKKSPTKTGKSKGIELLFEVALLEEAQLKKAIKQRRHETNIHQAGGSSEGDDLELDVPDEPTGKSIDTSKGTGLKPGVSNVSKADYYESEYESWRDSDDEKDDDDQQSDDERTKSDDDNKAADINKTDEEEEDNDVNVELKDFEHEDEGKDDEEITDVGHVDAKHEEVGQEVAVQHKDLSIQTTPLLTIPVTVIPKTSTAQATTTPPPIPPFIPLQQQSTPIPTPTTIEATISTTTATDYTTLIGIHQRLADMENEVKTLKNVDHSLAIRASVKSKVPIVVKEYLGTSLDDALQKAL</sequence>
<accession>A0ABQ5DFZ5</accession>
<keyword evidence="3" id="KW-1185">Reference proteome</keyword>